<feature type="region of interest" description="Disordered" evidence="1">
    <location>
        <begin position="54"/>
        <end position="77"/>
    </location>
</feature>
<organism evidence="2 3">
    <name type="scientific">Blastococcus carthaginiensis</name>
    <dbReference type="NCBI Taxonomy" id="3050034"/>
    <lineage>
        <taxon>Bacteria</taxon>
        <taxon>Bacillati</taxon>
        <taxon>Actinomycetota</taxon>
        <taxon>Actinomycetes</taxon>
        <taxon>Geodermatophilales</taxon>
        <taxon>Geodermatophilaceae</taxon>
        <taxon>Blastococcus</taxon>
    </lineage>
</organism>
<comment type="caution">
    <text evidence="2">The sequence shown here is derived from an EMBL/GenBank/DDBJ whole genome shotgun (WGS) entry which is preliminary data.</text>
</comment>
<evidence type="ECO:0000256" key="1">
    <source>
        <dbReference type="SAM" id="MobiDB-lite"/>
    </source>
</evidence>
<name>A0ABT9IEY1_9ACTN</name>
<proteinExistence type="predicted"/>
<dbReference type="Proteomes" id="UP001233673">
    <property type="component" value="Unassembled WGS sequence"/>
</dbReference>
<sequence>MDEQDILKRIHALVDEEHALRENSEHTDETRARMGKLEADLDQCWDLLRQRRAKRQYDEDPDEAQTRPEQQVDSYLQ</sequence>
<evidence type="ECO:0000313" key="3">
    <source>
        <dbReference type="Proteomes" id="UP001233673"/>
    </source>
</evidence>
<protein>
    <submittedName>
        <fullName evidence="2">DUF2630 family protein</fullName>
    </submittedName>
</protein>
<gene>
    <name evidence="2" type="ORF">QOZ88_16040</name>
</gene>
<reference evidence="3" key="1">
    <citation type="submission" date="2023-05" db="EMBL/GenBank/DDBJ databases">
        <title>Draft genome of Pseudofrankia sp. BMG5.37.</title>
        <authorList>
            <person name="Gtari M."/>
            <person name="Ghodhbane F."/>
            <person name="Sbissi I."/>
        </authorList>
    </citation>
    <scope>NUCLEOTIDE SEQUENCE [LARGE SCALE GENOMIC DNA]</scope>
    <source>
        <strain evidence="3">BMG 814</strain>
    </source>
</reference>
<dbReference type="RefSeq" id="WP_306000739.1">
    <property type="nucleotide sequence ID" value="NZ_JASNFN010000020.1"/>
</dbReference>
<accession>A0ABT9IEY1</accession>
<dbReference type="EMBL" id="JASNFN010000020">
    <property type="protein sequence ID" value="MDP5184146.1"/>
    <property type="molecule type" value="Genomic_DNA"/>
</dbReference>
<feature type="compositionally biased region" description="Polar residues" evidence="1">
    <location>
        <begin position="67"/>
        <end position="77"/>
    </location>
</feature>
<evidence type="ECO:0000313" key="2">
    <source>
        <dbReference type="EMBL" id="MDP5184146.1"/>
    </source>
</evidence>
<dbReference type="Pfam" id="PF10944">
    <property type="entry name" value="DUF2630"/>
    <property type="match status" value="1"/>
</dbReference>
<keyword evidence="3" id="KW-1185">Reference proteome</keyword>
<dbReference type="InterPro" id="IPR020311">
    <property type="entry name" value="Uncharacterised_Rv0898c"/>
</dbReference>